<accession>A0A951PBK8</accession>
<dbReference type="AlphaFoldDB" id="A0A951PBK8"/>
<dbReference type="GO" id="GO:0004143">
    <property type="term" value="F:ATP-dependent diacylglycerol kinase activity"/>
    <property type="evidence" value="ECO:0007669"/>
    <property type="project" value="InterPro"/>
</dbReference>
<evidence type="ECO:0000313" key="2">
    <source>
        <dbReference type="EMBL" id="MBW4466025.1"/>
    </source>
</evidence>
<evidence type="ECO:0000256" key="1">
    <source>
        <dbReference type="SAM" id="Phobius"/>
    </source>
</evidence>
<dbReference type="EMBL" id="JAHHHV010000065">
    <property type="protein sequence ID" value="MBW4466025.1"/>
    <property type="molecule type" value="Genomic_DNA"/>
</dbReference>
<reference evidence="2" key="1">
    <citation type="submission" date="2021-05" db="EMBL/GenBank/DDBJ databases">
        <authorList>
            <person name="Pietrasiak N."/>
            <person name="Ward R."/>
            <person name="Stajich J.E."/>
            <person name="Kurbessoian T."/>
        </authorList>
    </citation>
    <scope>NUCLEOTIDE SEQUENCE</scope>
    <source>
        <strain evidence="2">GSE-TBD4-15B</strain>
    </source>
</reference>
<dbReference type="InterPro" id="IPR037997">
    <property type="entry name" value="Dgk1-like"/>
</dbReference>
<comment type="caution">
    <text evidence="2">The sequence shown here is derived from an EMBL/GenBank/DDBJ whole genome shotgun (WGS) entry which is preliminary data.</text>
</comment>
<feature type="transmembrane region" description="Helical" evidence="1">
    <location>
        <begin position="120"/>
        <end position="139"/>
    </location>
</feature>
<organism evidence="2 3">
    <name type="scientific">Pegethrix bostrychoides GSE-TBD4-15B</name>
    <dbReference type="NCBI Taxonomy" id="2839662"/>
    <lineage>
        <taxon>Bacteria</taxon>
        <taxon>Bacillati</taxon>
        <taxon>Cyanobacteriota</taxon>
        <taxon>Cyanophyceae</taxon>
        <taxon>Oculatellales</taxon>
        <taxon>Oculatellaceae</taxon>
        <taxon>Pegethrix</taxon>
    </lineage>
</organism>
<keyword evidence="1" id="KW-0812">Transmembrane</keyword>
<keyword evidence="1" id="KW-0472">Membrane</keyword>
<evidence type="ECO:0000313" key="3">
    <source>
        <dbReference type="Proteomes" id="UP000707356"/>
    </source>
</evidence>
<proteinExistence type="predicted"/>
<keyword evidence="1" id="KW-1133">Transmembrane helix</keyword>
<protein>
    <submittedName>
        <fullName evidence="2">SEC59/DGK1/VTE5 family protein</fullName>
    </submittedName>
</protein>
<feature type="transmembrane region" description="Helical" evidence="1">
    <location>
        <begin position="184"/>
        <end position="202"/>
    </location>
</feature>
<name>A0A951PBK8_9CYAN</name>
<dbReference type="PANTHER" id="PTHR31303:SF1">
    <property type="entry name" value="CTP-DEPENDENT DIACYLGLYCEROL KINASE 1"/>
    <property type="match status" value="1"/>
</dbReference>
<gene>
    <name evidence="2" type="ORF">KME07_11375</name>
</gene>
<dbReference type="Proteomes" id="UP000707356">
    <property type="component" value="Unassembled WGS sequence"/>
</dbReference>
<feature type="transmembrane region" description="Helical" evidence="1">
    <location>
        <begin position="160"/>
        <end position="178"/>
    </location>
</feature>
<reference evidence="2" key="2">
    <citation type="journal article" date="2022" name="Microbiol. Resour. Announc.">
        <title>Metagenome Sequencing to Explore Phylogenomics of Terrestrial Cyanobacteria.</title>
        <authorList>
            <person name="Ward R.D."/>
            <person name="Stajich J.E."/>
            <person name="Johansen J.R."/>
            <person name="Huntemann M."/>
            <person name="Clum A."/>
            <person name="Foster B."/>
            <person name="Foster B."/>
            <person name="Roux S."/>
            <person name="Palaniappan K."/>
            <person name="Varghese N."/>
            <person name="Mukherjee S."/>
            <person name="Reddy T.B.K."/>
            <person name="Daum C."/>
            <person name="Copeland A."/>
            <person name="Chen I.A."/>
            <person name="Ivanova N.N."/>
            <person name="Kyrpides N.C."/>
            <person name="Shapiro N."/>
            <person name="Eloe-Fadrosh E.A."/>
            <person name="Pietrasiak N."/>
        </authorList>
    </citation>
    <scope>NUCLEOTIDE SEQUENCE</scope>
    <source>
        <strain evidence="2">GSE-TBD4-15B</strain>
    </source>
</reference>
<sequence length="227" mass="24494">MAQLTEPTLWLQIGLAAAWVGFVVLLAFSLQAWKVVEPEVIRKVVHIGTGNVILFAWWLKLPAAVGIGASVLFSLVTLLSYRLPLLPGINSVGRKSLGTFFYAVSIGVLIACFWQTAPQFAVLGVLVMTWGDGFAALIGQRWGRHPYSLGGIQKSWEGSLTMLIVSSLVSSLVLLAVYGNLWQIWLVAILVAVAAALLEAFSKLGIDNLTVPLGSAGLAFWLMQFVV</sequence>
<feature type="transmembrane region" description="Helical" evidence="1">
    <location>
        <begin position="97"/>
        <end position="114"/>
    </location>
</feature>
<feature type="transmembrane region" description="Helical" evidence="1">
    <location>
        <begin position="12"/>
        <end position="33"/>
    </location>
</feature>
<dbReference type="PANTHER" id="PTHR31303">
    <property type="entry name" value="CTP-DEPENDENT DIACYLGLYCEROL KINASE 1"/>
    <property type="match status" value="1"/>
</dbReference>